<dbReference type="InterPro" id="IPR020578">
    <property type="entry name" value="Aminotrans_V_PyrdxlP_BS"/>
</dbReference>
<dbReference type="GO" id="GO:0051536">
    <property type="term" value="F:iron-sulfur cluster binding"/>
    <property type="evidence" value="ECO:0007669"/>
    <property type="project" value="UniProtKB-KW"/>
</dbReference>
<dbReference type="GO" id="GO:0031071">
    <property type="term" value="F:cysteine desulfurase activity"/>
    <property type="evidence" value="ECO:0007669"/>
    <property type="project" value="UniProtKB-EC"/>
</dbReference>
<dbReference type="InterPro" id="IPR015424">
    <property type="entry name" value="PyrdxlP-dep_Trfase"/>
</dbReference>
<feature type="domain" description="Aminotransferase class V" evidence="8">
    <location>
        <begin position="2"/>
        <end position="364"/>
    </location>
</feature>
<dbReference type="InterPro" id="IPR015421">
    <property type="entry name" value="PyrdxlP-dep_Trfase_major"/>
</dbReference>
<keyword evidence="6" id="KW-0411">Iron-sulfur</keyword>
<evidence type="ECO:0000256" key="5">
    <source>
        <dbReference type="ARBA" id="ARBA00023004"/>
    </source>
</evidence>
<comment type="cofactor">
    <cofactor evidence="1 7">
        <name>pyridoxal 5'-phosphate</name>
        <dbReference type="ChEBI" id="CHEBI:597326"/>
    </cofactor>
</comment>
<reference evidence="9 10" key="1">
    <citation type="journal article" date="2011" name="J. Bacteriol.">
        <title>Genome sequence of Haloplasma contractile, an unusual contractile bacterium from a deep-sea anoxic brine lake.</title>
        <authorList>
            <person name="Antunes A."/>
            <person name="Alam I."/>
            <person name="El Dorry H."/>
            <person name="Siam R."/>
            <person name="Robertson A."/>
            <person name="Bajic V.B."/>
            <person name="Stingl U."/>
        </authorList>
    </citation>
    <scope>NUCLEOTIDE SEQUENCE [LARGE SCALE GENOMIC DNA]</scope>
    <source>
        <strain evidence="9 10">SSD-17B</strain>
    </source>
</reference>
<dbReference type="RefSeq" id="WP_008826259.1">
    <property type="nucleotide sequence ID" value="NZ_AFNU02000001.1"/>
</dbReference>
<evidence type="ECO:0000313" key="9">
    <source>
        <dbReference type="EMBL" id="ERJ13636.1"/>
    </source>
</evidence>
<evidence type="ECO:0000259" key="8">
    <source>
        <dbReference type="Pfam" id="PF00266"/>
    </source>
</evidence>
<dbReference type="EMBL" id="AFNU02000001">
    <property type="protein sequence ID" value="ERJ13636.1"/>
    <property type="molecule type" value="Genomic_DNA"/>
</dbReference>
<dbReference type="InterPro" id="IPR000192">
    <property type="entry name" value="Aminotrans_V_dom"/>
</dbReference>
<dbReference type="PROSITE" id="PS00595">
    <property type="entry name" value="AA_TRANSFER_CLASS_5"/>
    <property type="match status" value="1"/>
</dbReference>
<keyword evidence="5" id="KW-0408">Iron</keyword>
<dbReference type="InParanoid" id="U2EG91"/>
<dbReference type="Gene3D" id="3.90.1150.10">
    <property type="entry name" value="Aspartate Aminotransferase, domain 1"/>
    <property type="match status" value="1"/>
</dbReference>
<keyword evidence="9" id="KW-0808">Transferase</keyword>
<protein>
    <submittedName>
        <fullName evidence="9">Cysteine desulfurase IscS 2 protein</fullName>
        <ecNumber evidence="9">2.8.1.7</ecNumber>
    </submittedName>
</protein>
<sequence length="376" mass="41874">MIYLDYTSTTPPREEVLETYNIVSKKYWGNPSALHNFGAEAEHLLKKSRSQILEVLNLKNYEVALTSCATEANNLAIKGVCNQHKWRGRHVITTSIEHASVYSVFRELEENGFDVTYLPVNRDGRISVEDLKKALRKDTILVSIMHVNNEVGTIMPIEEIGQVLKNYPKIIFHADIVQSLGKINVDLETYKVDLASMSAHKIYGLKGTGALFYRKGLELAPQITGGPQEKKLRAGTTDTASAVSLAKAIRLIMEERDSNYDYVLGLNKKVRSILESCDGVVINTPEEAASPFILNFSVQGIKPETFVHALGERGIYVSTKSACSSKSSKPSRILKAMGLPKEISNYSIRISLSHLTTNQQIDTLEKELPQLIHALK</sequence>
<dbReference type="Proteomes" id="UP000005707">
    <property type="component" value="Unassembled WGS sequence"/>
</dbReference>
<dbReference type="AlphaFoldDB" id="U2EG91"/>
<dbReference type="EC" id="2.8.1.7" evidence="9"/>
<gene>
    <name evidence="9" type="primary">iscS2</name>
    <name evidence="9" type="ORF">HLPCO_000302</name>
</gene>
<keyword evidence="10" id="KW-1185">Reference proteome</keyword>
<dbReference type="PANTHER" id="PTHR11601:SF50">
    <property type="entry name" value="CYSTEINE DESULFURASE ISCS 2-RELATED"/>
    <property type="match status" value="1"/>
</dbReference>
<evidence type="ECO:0000256" key="7">
    <source>
        <dbReference type="RuleBase" id="RU004504"/>
    </source>
</evidence>
<reference evidence="9 10" key="2">
    <citation type="journal article" date="2013" name="PLoS ONE">
        <title>INDIGO - INtegrated Data Warehouse of MIcrobial GenOmes with Examples from the Red Sea Extremophiles.</title>
        <authorList>
            <person name="Alam I."/>
            <person name="Antunes A."/>
            <person name="Kamau A.A."/>
            <person name="Ba Alawi W."/>
            <person name="Kalkatawi M."/>
            <person name="Stingl U."/>
            <person name="Bajic V.B."/>
        </authorList>
    </citation>
    <scope>NUCLEOTIDE SEQUENCE [LARGE SCALE GENOMIC DNA]</scope>
    <source>
        <strain evidence="9 10">SSD-17B</strain>
    </source>
</reference>
<dbReference type="Gene3D" id="3.40.640.10">
    <property type="entry name" value="Type I PLP-dependent aspartate aminotransferase-like (Major domain)"/>
    <property type="match status" value="1"/>
</dbReference>
<keyword evidence="3" id="KW-0479">Metal-binding</keyword>
<dbReference type="GO" id="GO:0046872">
    <property type="term" value="F:metal ion binding"/>
    <property type="evidence" value="ECO:0007669"/>
    <property type="project" value="UniProtKB-KW"/>
</dbReference>
<evidence type="ECO:0000256" key="4">
    <source>
        <dbReference type="ARBA" id="ARBA00022898"/>
    </source>
</evidence>
<evidence type="ECO:0000256" key="6">
    <source>
        <dbReference type="ARBA" id="ARBA00023014"/>
    </source>
</evidence>
<dbReference type="FunCoup" id="U2EG91">
    <property type="interactions" value="69"/>
</dbReference>
<dbReference type="Gene3D" id="1.10.260.50">
    <property type="match status" value="1"/>
</dbReference>
<dbReference type="FunFam" id="3.40.640.10:FF:000084">
    <property type="entry name" value="IscS-like cysteine desulfurase"/>
    <property type="match status" value="1"/>
</dbReference>
<dbReference type="Pfam" id="PF00266">
    <property type="entry name" value="Aminotran_5"/>
    <property type="match status" value="1"/>
</dbReference>
<organism evidence="9 10">
    <name type="scientific">Haloplasma contractile SSD-17B</name>
    <dbReference type="NCBI Taxonomy" id="1033810"/>
    <lineage>
        <taxon>Bacteria</taxon>
        <taxon>Bacillati</taxon>
        <taxon>Mycoplasmatota</taxon>
        <taxon>Mollicutes</taxon>
        <taxon>Haloplasmatales</taxon>
        <taxon>Haloplasmataceae</taxon>
        <taxon>Haloplasma</taxon>
    </lineage>
</organism>
<dbReference type="eggNOG" id="COG1104">
    <property type="taxonomic scope" value="Bacteria"/>
</dbReference>
<dbReference type="InterPro" id="IPR015422">
    <property type="entry name" value="PyrdxlP-dep_Trfase_small"/>
</dbReference>
<dbReference type="PANTHER" id="PTHR11601">
    <property type="entry name" value="CYSTEINE DESULFURYLASE FAMILY MEMBER"/>
    <property type="match status" value="1"/>
</dbReference>
<evidence type="ECO:0000313" key="10">
    <source>
        <dbReference type="Proteomes" id="UP000005707"/>
    </source>
</evidence>
<dbReference type="OrthoDB" id="9808002at2"/>
<comment type="caution">
    <text evidence="9">The sequence shown here is derived from an EMBL/GenBank/DDBJ whole genome shotgun (WGS) entry which is preliminary data.</text>
</comment>
<proteinExistence type="inferred from homology"/>
<evidence type="ECO:0000256" key="3">
    <source>
        <dbReference type="ARBA" id="ARBA00022723"/>
    </source>
</evidence>
<evidence type="ECO:0000256" key="1">
    <source>
        <dbReference type="ARBA" id="ARBA00001933"/>
    </source>
</evidence>
<dbReference type="PIRSF" id="PIRSF005572">
    <property type="entry name" value="NifS"/>
    <property type="match status" value="1"/>
</dbReference>
<dbReference type="SUPFAM" id="SSF53383">
    <property type="entry name" value="PLP-dependent transferases"/>
    <property type="match status" value="1"/>
</dbReference>
<keyword evidence="4" id="KW-0663">Pyridoxal phosphate</keyword>
<evidence type="ECO:0000256" key="2">
    <source>
        <dbReference type="ARBA" id="ARBA00006490"/>
    </source>
</evidence>
<comment type="similarity">
    <text evidence="2">Belongs to the class-V pyridoxal-phosphate-dependent aminotransferase family. NifS/IscS subfamily.</text>
</comment>
<accession>U2EG91</accession>
<dbReference type="STRING" id="1033810.HLPCO_000302"/>
<name>U2EG91_9MOLU</name>
<dbReference type="InterPro" id="IPR016454">
    <property type="entry name" value="Cysteine_dSase"/>
</dbReference>